<protein>
    <submittedName>
        <fullName evidence="2">Uncharacterized protein</fullName>
    </submittedName>
</protein>
<comment type="caution">
    <text evidence="2">The sequence shown here is derived from an EMBL/GenBank/DDBJ whole genome shotgun (WGS) entry which is preliminary data.</text>
</comment>
<proteinExistence type="predicted"/>
<gene>
    <name evidence="2" type="ORF">KU74_06085</name>
</gene>
<accession>A0A0M2F6M4</accession>
<reference evidence="2 3" key="1">
    <citation type="submission" date="2014-08" db="EMBL/GenBank/DDBJ databases">
        <title>Genome sequences of NCPPB Pectobacterium isolates.</title>
        <authorList>
            <person name="Glover R.H."/>
            <person name="Sapp M."/>
            <person name="Elphinstone J."/>
        </authorList>
    </citation>
    <scope>NUCLEOTIDE SEQUENCE [LARGE SCALE GENOMIC DNA]</scope>
    <source>
        <strain evidence="2 3">LMG 21372</strain>
    </source>
</reference>
<dbReference type="EMBL" id="JQOD01000001">
    <property type="protein sequence ID" value="KGA36040.1"/>
    <property type="molecule type" value="Genomic_DNA"/>
</dbReference>
<evidence type="ECO:0000256" key="1">
    <source>
        <dbReference type="SAM" id="MobiDB-lite"/>
    </source>
</evidence>
<dbReference type="Proteomes" id="UP000029435">
    <property type="component" value="Unassembled WGS sequence"/>
</dbReference>
<evidence type="ECO:0000313" key="3">
    <source>
        <dbReference type="Proteomes" id="UP000029435"/>
    </source>
</evidence>
<organism evidence="2 3">
    <name type="scientific">Pectobacterium brasiliense</name>
    <dbReference type="NCBI Taxonomy" id="180957"/>
    <lineage>
        <taxon>Bacteria</taxon>
        <taxon>Pseudomonadati</taxon>
        <taxon>Pseudomonadota</taxon>
        <taxon>Gammaproteobacteria</taxon>
        <taxon>Enterobacterales</taxon>
        <taxon>Pectobacteriaceae</taxon>
        <taxon>Pectobacterium</taxon>
    </lineage>
</organism>
<dbReference type="AlphaFoldDB" id="A0A0M2F6M4"/>
<name>A0A0M2F6M4_9GAMM</name>
<feature type="compositionally biased region" description="Basic and acidic residues" evidence="1">
    <location>
        <begin position="56"/>
        <end position="66"/>
    </location>
</feature>
<feature type="region of interest" description="Disordered" evidence="1">
    <location>
        <begin position="42"/>
        <end position="72"/>
    </location>
</feature>
<evidence type="ECO:0000313" key="2">
    <source>
        <dbReference type="EMBL" id="KGA36040.1"/>
    </source>
</evidence>
<sequence length="72" mass="8634">MKMDFWVKKKSNYLSDYHTSNINPKPIKRHIKSRLAWEMIRKGKRKDRQGMTDLLDDARRSVRKDYSAQPPA</sequence>